<dbReference type="PANTHER" id="PTHR21016">
    <property type="entry name" value="BETA-AMYLOID BINDING PROTEIN-RELATED"/>
    <property type="match status" value="1"/>
</dbReference>
<proteinExistence type="predicted"/>
<evidence type="ECO:0000259" key="6">
    <source>
        <dbReference type="Pfam" id="PF05154"/>
    </source>
</evidence>
<evidence type="ECO:0000256" key="1">
    <source>
        <dbReference type="ARBA" id="ARBA00004141"/>
    </source>
</evidence>
<comment type="caution">
    <text evidence="7">The sequence shown here is derived from an EMBL/GenBank/DDBJ whole genome shotgun (WGS) entry which is preliminary data.</text>
</comment>
<evidence type="ECO:0000256" key="5">
    <source>
        <dbReference type="SAM" id="Phobius"/>
    </source>
</evidence>
<feature type="domain" description="TM2" evidence="6">
    <location>
        <begin position="45"/>
        <end position="92"/>
    </location>
</feature>
<dbReference type="InterPro" id="IPR050932">
    <property type="entry name" value="TM2D1-3-like"/>
</dbReference>
<dbReference type="PANTHER" id="PTHR21016:SF25">
    <property type="entry name" value="TM2 DOMAIN-CONTAINING PROTEIN DDB_G0277895-RELATED"/>
    <property type="match status" value="1"/>
</dbReference>
<accession>A0ABX2T0D4</accession>
<gene>
    <name evidence="7" type="ORF">HZY85_00425</name>
</gene>
<dbReference type="EMBL" id="JACBYF010000001">
    <property type="protein sequence ID" value="NYS46660.1"/>
    <property type="molecule type" value="Genomic_DNA"/>
</dbReference>
<organism evidence="7 8">
    <name type="scientific">Gemelliphila palaticanis</name>
    <dbReference type="NCBI Taxonomy" id="81950"/>
    <lineage>
        <taxon>Bacteria</taxon>
        <taxon>Bacillati</taxon>
        <taxon>Bacillota</taxon>
        <taxon>Bacilli</taxon>
        <taxon>Bacillales</taxon>
        <taxon>Gemellaceae</taxon>
        <taxon>Gemelliphila</taxon>
    </lineage>
</organism>
<dbReference type="InterPro" id="IPR007829">
    <property type="entry name" value="TM2"/>
</dbReference>
<dbReference type="Pfam" id="PF05154">
    <property type="entry name" value="TM2"/>
    <property type="match status" value="1"/>
</dbReference>
<name>A0ABX2T0D4_9BACL</name>
<feature type="transmembrane region" description="Helical" evidence="5">
    <location>
        <begin position="73"/>
        <end position="95"/>
    </location>
</feature>
<dbReference type="RefSeq" id="WP_179939729.1">
    <property type="nucleotide sequence ID" value="NZ_JACBYF010000001.1"/>
</dbReference>
<evidence type="ECO:0000313" key="8">
    <source>
        <dbReference type="Proteomes" id="UP000531840"/>
    </source>
</evidence>
<comment type="subcellular location">
    <subcellularLocation>
        <location evidence="1">Membrane</location>
        <topology evidence="1">Multi-pass membrane protein</topology>
    </subcellularLocation>
</comment>
<keyword evidence="3 5" id="KW-1133">Transmembrane helix</keyword>
<evidence type="ECO:0000256" key="3">
    <source>
        <dbReference type="ARBA" id="ARBA00022989"/>
    </source>
</evidence>
<evidence type="ECO:0000256" key="4">
    <source>
        <dbReference type="ARBA" id="ARBA00023136"/>
    </source>
</evidence>
<dbReference type="Proteomes" id="UP000531840">
    <property type="component" value="Unassembled WGS sequence"/>
</dbReference>
<reference evidence="7 8" key="1">
    <citation type="submission" date="2020-07" db="EMBL/GenBank/DDBJ databases">
        <title>MOT database genomes.</title>
        <authorList>
            <person name="Joseph S."/>
            <person name="Aduse-Opoku J."/>
            <person name="Hashim A."/>
            <person name="Wade W."/>
            <person name="Curtis M."/>
        </authorList>
    </citation>
    <scope>NUCLEOTIDE SEQUENCE [LARGE SCALE GENOMIC DNA]</scope>
    <source>
        <strain evidence="7 8">CIP 106318</strain>
    </source>
</reference>
<feature type="transmembrane region" description="Helical" evidence="5">
    <location>
        <begin position="48"/>
        <end position="67"/>
    </location>
</feature>
<evidence type="ECO:0000256" key="2">
    <source>
        <dbReference type="ARBA" id="ARBA00022692"/>
    </source>
</evidence>
<keyword evidence="8" id="KW-1185">Reference proteome</keyword>
<protein>
    <submittedName>
        <fullName evidence="7">TM2 domain-containing protein</fullName>
    </submittedName>
</protein>
<evidence type="ECO:0000313" key="7">
    <source>
        <dbReference type="EMBL" id="NYS46660.1"/>
    </source>
</evidence>
<keyword evidence="2 5" id="KW-0812">Transmembrane</keyword>
<sequence>MNNFTETYLMTHAKYFPQEKIFLVKERLDLVPENEQMYIHSIGLKNPLLMLLISWFGGVFGIDRFMLGQVLLGILKLITLGGCGLWAIIDLFLIMGETREYNFKKLINM</sequence>
<keyword evidence="4 5" id="KW-0472">Membrane</keyword>